<feature type="non-terminal residue" evidence="4">
    <location>
        <position position="1"/>
    </location>
</feature>
<evidence type="ECO:0000313" key="3">
    <source>
        <dbReference type="EMBL" id="CAF4019907.1"/>
    </source>
</evidence>
<dbReference type="GO" id="GO:0004725">
    <property type="term" value="F:protein tyrosine phosphatase activity"/>
    <property type="evidence" value="ECO:0007669"/>
    <property type="project" value="TreeGrafter"/>
</dbReference>
<accession>A0A819QK22</accession>
<dbReference type="InterPro" id="IPR029021">
    <property type="entry name" value="Prot-tyrosine_phosphatase-like"/>
</dbReference>
<proteinExistence type="predicted"/>
<dbReference type="Proteomes" id="UP000663836">
    <property type="component" value="Unassembled WGS sequence"/>
</dbReference>
<dbReference type="Gene3D" id="3.90.190.10">
    <property type="entry name" value="Protein tyrosine phosphatase superfamily"/>
    <property type="match status" value="1"/>
</dbReference>
<dbReference type="Proteomes" id="UP000663823">
    <property type="component" value="Unassembled WGS sequence"/>
</dbReference>
<name>A0A819QK22_9BILA</name>
<dbReference type="Pfam" id="PF00782">
    <property type="entry name" value="DSPc"/>
    <property type="match status" value="1"/>
</dbReference>
<dbReference type="EMBL" id="CAJOBD010005312">
    <property type="protein sequence ID" value="CAF4026904.1"/>
    <property type="molecule type" value="Genomic_DNA"/>
</dbReference>
<organism evidence="4 5">
    <name type="scientific">Rotaria sordida</name>
    <dbReference type="NCBI Taxonomy" id="392033"/>
    <lineage>
        <taxon>Eukaryota</taxon>
        <taxon>Metazoa</taxon>
        <taxon>Spiralia</taxon>
        <taxon>Gnathifera</taxon>
        <taxon>Rotifera</taxon>
        <taxon>Eurotatoria</taxon>
        <taxon>Bdelloidea</taxon>
        <taxon>Philodinida</taxon>
        <taxon>Philodinidae</taxon>
        <taxon>Rotaria</taxon>
    </lineage>
</organism>
<feature type="region of interest" description="Disordered" evidence="1">
    <location>
        <begin position="79"/>
        <end position="110"/>
    </location>
</feature>
<protein>
    <recommendedName>
        <fullName evidence="2">Dual specificity phosphatase catalytic domain-containing protein</fullName>
    </recommendedName>
</protein>
<dbReference type="SUPFAM" id="SSF52799">
    <property type="entry name" value="(Phosphotyrosine protein) phosphatases II"/>
    <property type="match status" value="1"/>
</dbReference>
<evidence type="ECO:0000256" key="1">
    <source>
        <dbReference type="SAM" id="MobiDB-lite"/>
    </source>
</evidence>
<gene>
    <name evidence="4" type="ORF">JBS370_LOCUS27745</name>
    <name evidence="3" type="ORF">OTI717_LOCUS30035</name>
</gene>
<evidence type="ECO:0000259" key="2">
    <source>
        <dbReference type="Pfam" id="PF00782"/>
    </source>
</evidence>
<reference evidence="4" key="1">
    <citation type="submission" date="2021-02" db="EMBL/GenBank/DDBJ databases">
        <authorList>
            <person name="Nowell W R."/>
        </authorList>
    </citation>
    <scope>NUCLEOTIDE SEQUENCE</scope>
</reference>
<evidence type="ECO:0000313" key="5">
    <source>
        <dbReference type="Proteomes" id="UP000663836"/>
    </source>
</evidence>
<sequence>YLMKHKQMSLREAFYYLRLRRPIIGPNFGFIKQLAAYEKSLFGSTTVSFIDTSFGSVPDIYLSIGGTSNSRRQTTTLPVQITNKSLSSSPSSSSSSSSRPNSYINRSITNTLPMQDSRISTSYSNNNNNYYRPINSLMNNSNSYNSSSFLHEQPEQTRFNSAAFKPYESIREPFLSTRLNALRTGKYAPPILNRYYLP</sequence>
<dbReference type="AlphaFoldDB" id="A0A819QK22"/>
<dbReference type="GO" id="GO:0005737">
    <property type="term" value="C:cytoplasm"/>
    <property type="evidence" value="ECO:0007669"/>
    <property type="project" value="TreeGrafter"/>
</dbReference>
<evidence type="ECO:0000313" key="4">
    <source>
        <dbReference type="EMBL" id="CAF4026904.1"/>
    </source>
</evidence>
<dbReference type="PANTHER" id="PTHR46495">
    <property type="entry name" value="DUAL SPECIFICITY PROTEIN PHOSPHATASE 21"/>
    <property type="match status" value="1"/>
</dbReference>
<dbReference type="PANTHER" id="PTHR46495:SF1">
    <property type="entry name" value="DUAL SPECIFICITY PHOSPHATASE 21"/>
    <property type="match status" value="1"/>
</dbReference>
<dbReference type="InterPro" id="IPR000340">
    <property type="entry name" value="Dual-sp_phosphatase_cat-dom"/>
</dbReference>
<comment type="caution">
    <text evidence="4">The sequence shown here is derived from an EMBL/GenBank/DDBJ whole genome shotgun (WGS) entry which is preliminary data.</text>
</comment>
<feature type="domain" description="Dual specificity phosphatase catalytic" evidence="2">
    <location>
        <begin position="1"/>
        <end position="39"/>
    </location>
</feature>
<dbReference type="EMBL" id="CAJOAX010007857">
    <property type="protein sequence ID" value="CAF4019907.1"/>
    <property type="molecule type" value="Genomic_DNA"/>
</dbReference>
<feature type="compositionally biased region" description="Low complexity" evidence="1">
    <location>
        <begin position="85"/>
        <end position="108"/>
    </location>
</feature>